<reference evidence="2 3" key="1">
    <citation type="submission" date="2020-02" db="EMBL/GenBank/DDBJ databases">
        <title>Aliifodinibius halophilus 2W32, complete genome.</title>
        <authorList>
            <person name="Li Y."/>
            <person name="Wu S."/>
        </authorList>
    </citation>
    <scope>NUCLEOTIDE SEQUENCE [LARGE SCALE GENOMIC DNA]</scope>
    <source>
        <strain evidence="2 3">2W32</strain>
    </source>
</reference>
<evidence type="ECO:0000313" key="3">
    <source>
        <dbReference type="Proteomes" id="UP000479132"/>
    </source>
</evidence>
<keyword evidence="1" id="KW-1133">Transmembrane helix</keyword>
<gene>
    <name evidence="2" type="ORF">G3569_13320</name>
</gene>
<evidence type="ECO:0000256" key="1">
    <source>
        <dbReference type="SAM" id="Phobius"/>
    </source>
</evidence>
<organism evidence="2 3">
    <name type="scientific">Fodinibius halophilus</name>
    <dbReference type="NCBI Taxonomy" id="1736908"/>
    <lineage>
        <taxon>Bacteria</taxon>
        <taxon>Pseudomonadati</taxon>
        <taxon>Balneolota</taxon>
        <taxon>Balneolia</taxon>
        <taxon>Balneolales</taxon>
        <taxon>Balneolaceae</taxon>
        <taxon>Fodinibius</taxon>
    </lineage>
</organism>
<dbReference type="EMBL" id="JAALLS010000018">
    <property type="protein sequence ID" value="NGP89333.1"/>
    <property type="molecule type" value="Genomic_DNA"/>
</dbReference>
<name>A0A6M1TA50_9BACT</name>
<keyword evidence="1" id="KW-0472">Membrane</keyword>
<accession>A0A6M1TA50</accession>
<feature type="transmembrane region" description="Helical" evidence="1">
    <location>
        <begin position="68"/>
        <end position="90"/>
    </location>
</feature>
<dbReference type="RefSeq" id="WP_165269947.1">
    <property type="nucleotide sequence ID" value="NZ_JAALLS010000018.1"/>
</dbReference>
<sequence length="115" mass="13024">MDKKNHDSEWYTHSKLSNIQDSTGNSRVSNFVAQVHTLNTLHFIVGICQIFMGLAIIMASILGFINPLWVSISFTMVASITTMIGLYFLYITVSKSYDSRSLLRNAMKRVMKAKN</sequence>
<keyword evidence="3" id="KW-1185">Reference proteome</keyword>
<proteinExistence type="predicted"/>
<feature type="transmembrane region" description="Helical" evidence="1">
    <location>
        <begin position="41"/>
        <end position="62"/>
    </location>
</feature>
<keyword evidence="1" id="KW-0812">Transmembrane</keyword>
<dbReference type="Proteomes" id="UP000479132">
    <property type="component" value="Unassembled WGS sequence"/>
</dbReference>
<comment type="caution">
    <text evidence="2">The sequence shown here is derived from an EMBL/GenBank/DDBJ whole genome shotgun (WGS) entry which is preliminary data.</text>
</comment>
<dbReference type="AlphaFoldDB" id="A0A6M1TA50"/>
<evidence type="ECO:0000313" key="2">
    <source>
        <dbReference type="EMBL" id="NGP89333.1"/>
    </source>
</evidence>
<protein>
    <submittedName>
        <fullName evidence="2">Uncharacterized protein</fullName>
    </submittedName>
</protein>